<keyword evidence="1" id="KW-1133">Transmembrane helix</keyword>
<gene>
    <name evidence="3" type="ordered locus">Runsl_3800</name>
</gene>
<feature type="transmembrane region" description="Helical" evidence="1">
    <location>
        <begin position="20"/>
        <end position="38"/>
    </location>
</feature>
<dbReference type="AlphaFoldDB" id="A0A7U4E7C3"/>
<proteinExistence type="predicted"/>
<evidence type="ECO:0000313" key="4">
    <source>
        <dbReference type="Proteomes" id="UP000000493"/>
    </source>
</evidence>
<reference evidence="4" key="1">
    <citation type="submission" date="2011-06" db="EMBL/GenBank/DDBJ databases">
        <title>The complete genome of chromosome of Runella slithyformis DSM 19594.</title>
        <authorList>
            <consortium name="US DOE Joint Genome Institute (JGI-PGF)"/>
            <person name="Lucas S."/>
            <person name="Han J."/>
            <person name="Lapidus A."/>
            <person name="Bruce D."/>
            <person name="Goodwin L."/>
            <person name="Pitluck S."/>
            <person name="Peters L."/>
            <person name="Kyrpides N."/>
            <person name="Mavromatis K."/>
            <person name="Ivanova N."/>
            <person name="Ovchinnikova G."/>
            <person name="Zhang X."/>
            <person name="Misra M."/>
            <person name="Detter J.C."/>
            <person name="Tapia R."/>
            <person name="Han C."/>
            <person name="Land M."/>
            <person name="Hauser L."/>
            <person name="Markowitz V."/>
            <person name="Cheng J.-F."/>
            <person name="Hugenholtz P."/>
            <person name="Woyke T."/>
            <person name="Wu D."/>
            <person name="Tindall B."/>
            <person name="Faehrich R."/>
            <person name="Brambilla E."/>
            <person name="Klenk H.-P."/>
            <person name="Eisen J.A."/>
        </authorList>
    </citation>
    <scope>NUCLEOTIDE SEQUENCE [LARGE SCALE GENOMIC DNA]</scope>
    <source>
        <strain evidence="4">ATCC 29530 / DSM 19594 / LMG 11500 / NCIMB 11436 / LSU 4</strain>
    </source>
</reference>
<sequence>MNFIQKNLSANEIIVYQSKLHWWIFMPGGVFFLLGFLFKNQSGEFGGLLVIIGLVLVGAAYLNRSSSEFVITNKRVILKTGLLSRKLIEIQLNKAEGLMVKQGIIGRVFNFGGVWVTSGGVQNAFAPMEDPFNFKRKVNEAVENYTA</sequence>
<dbReference type="PANTHER" id="PTHR37938">
    <property type="entry name" value="BLL0215 PROTEIN"/>
    <property type="match status" value="1"/>
</dbReference>
<evidence type="ECO:0000256" key="1">
    <source>
        <dbReference type="SAM" id="Phobius"/>
    </source>
</evidence>
<reference evidence="3 4" key="2">
    <citation type="journal article" date="2012" name="Stand. Genomic Sci.">
        <title>Complete genome sequence of the aquatic bacterium Runella slithyformis type strain (LSU 4(T)).</title>
        <authorList>
            <person name="Copeland A."/>
            <person name="Zhang X."/>
            <person name="Misra M."/>
            <person name="Lapidus A."/>
            <person name="Nolan M."/>
            <person name="Lucas S."/>
            <person name="Deshpande S."/>
            <person name="Cheng J.F."/>
            <person name="Tapia R."/>
            <person name="Goodwin L.A."/>
            <person name="Pitluck S."/>
            <person name="Liolios K."/>
            <person name="Pagani I."/>
            <person name="Ivanova N."/>
            <person name="Mikhailova N."/>
            <person name="Pati A."/>
            <person name="Chen A."/>
            <person name="Palaniappan K."/>
            <person name="Land M."/>
            <person name="Hauser L."/>
            <person name="Pan C."/>
            <person name="Jeffries C.D."/>
            <person name="Detter J.C."/>
            <person name="Brambilla E.M."/>
            <person name="Rohde M."/>
            <person name="Djao O.D."/>
            <person name="Goker M."/>
            <person name="Sikorski J."/>
            <person name="Tindall B.J."/>
            <person name="Woyke T."/>
            <person name="Bristow J."/>
            <person name="Eisen J.A."/>
            <person name="Markowitz V."/>
            <person name="Hugenholtz P."/>
            <person name="Kyrpides N.C."/>
            <person name="Klenk H.P."/>
            <person name="Mavromatis K."/>
        </authorList>
    </citation>
    <scope>NUCLEOTIDE SEQUENCE [LARGE SCALE GENOMIC DNA]</scope>
    <source>
        <strain evidence="4">ATCC 29530 / DSM 19594 / LMG 11500 / NCIMB 11436 / LSU 4</strain>
    </source>
</reference>
<dbReference type="RefSeq" id="WP_013929461.1">
    <property type="nucleotide sequence ID" value="NC_015703.1"/>
</dbReference>
<name>A0A7U4E7C3_RUNSL</name>
<protein>
    <submittedName>
        <fullName evidence="3">Membrane-flanked domain DUF304</fullName>
    </submittedName>
</protein>
<dbReference type="Proteomes" id="UP000000493">
    <property type="component" value="Chromosome"/>
</dbReference>
<dbReference type="EMBL" id="CP002859">
    <property type="protein sequence ID" value="AEI50158.1"/>
    <property type="molecule type" value="Genomic_DNA"/>
</dbReference>
<accession>A0A7U4E7C3</accession>
<dbReference type="KEGG" id="rsi:Runsl_3800"/>
<dbReference type="PANTHER" id="PTHR37938:SF1">
    <property type="entry name" value="BLL0215 PROTEIN"/>
    <property type="match status" value="1"/>
</dbReference>
<keyword evidence="4" id="KW-1185">Reference proteome</keyword>
<feature type="transmembrane region" description="Helical" evidence="1">
    <location>
        <begin position="45"/>
        <end position="62"/>
    </location>
</feature>
<evidence type="ECO:0000313" key="3">
    <source>
        <dbReference type="EMBL" id="AEI50158.1"/>
    </source>
</evidence>
<feature type="domain" description="YdbS-like PH" evidence="2">
    <location>
        <begin position="68"/>
        <end position="122"/>
    </location>
</feature>
<evidence type="ECO:0000259" key="2">
    <source>
        <dbReference type="Pfam" id="PF03703"/>
    </source>
</evidence>
<dbReference type="InterPro" id="IPR005182">
    <property type="entry name" value="YdbS-like_PH"/>
</dbReference>
<organism evidence="3 4">
    <name type="scientific">Runella slithyformis (strain ATCC 29530 / DSM 19594 / LMG 11500 / NCIMB 11436 / LSU 4)</name>
    <dbReference type="NCBI Taxonomy" id="761193"/>
    <lineage>
        <taxon>Bacteria</taxon>
        <taxon>Pseudomonadati</taxon>
        <taxon>Bacteroidota</taxon>
        <taxon>Cytophagia</taxon>
        <taxon>Cytophagales</taxon>
        <taxon>Spirosomataceae</taxon>
        <taxon>Runella</taxon>
    </lineage>
</organism>
<keyword evidence="1" id="KW-0472">Membrane</keyword>
<dbReference type="Pfam" id="PF03703">
    <property type="entry name" value="bPH_2"/>
    <property type="match status" value="1"/>
</dbReference>
<keyword evidence="1" id="KW-0812">Transmembrane</keyword>